<dbReference type="GO" id="GO:0003712">
    <property type="term" value="F:transcription coregulator activity"/>
    <property type="evidence" value="ECO:0007669"/>
    <property type="project" value="InterPro"/>
</dbReference>
<comment type="similarity">
    <text evidence="2">Belongs to the Mediator complex subunit 12 family.</text>
</comment>
<dbReference type="EMBL" id="JADCNM010000014">
    <property type="protein sequence ID" value="KAG0453812.1"/>
    <property type="molecule type" value="Genomic_DNA"/>
</dbReference>
<dbReference type="OrthoDB" id="20828at2759"/>
<dbReference type="PANTHER" id="PTHR46567">
    <property type="entry name" value="MEDIATOR OF RNA POLYMERASE II TRANSCRIPTION SUBUNIT 12"/>
    <property type="match status" value="1"/>
</dbReference>
<keyword evidence="4" id="KW-0804">Transcription</keyword>
<evidence type="ECO:0000256" key="6">
    <source>
        <dbReference type="SAM" id="MobiDB-lite"/>
    </source>
</evidence>
<dbReference type="InterPro" id="IPR019035">
    <property type="entry name" value="Mediator_Med12"/>
</dbReference>
<evidence type="ECO:0000259" key="7">
    <source>
        <dbReference type="SMART" id="SM01281"/>
    </source>
</evidence>
<comment type="caution">
    <text evidence="8">The sequence shown here is derived from an EMBL/GenBank/DDBJ whole genome shotgun (WGS) entry which is preliminary data.</text>
</comment>
<evidence type="ECO:0000256" key="4">
    <source>
        <dbReference type="ARBA" id="ARBA00023163"/>
    </source>
</evidence>
<keyword evidence="3" id="KW-0805">Transcription regulation</keyword>
<dbReference type="Proteomes" id="UP000639772">
    <property type="component" value="Unassembled WGS sequence"/>
</dbReference>
<evidence type="ECO:0000256" key="1">
    <source>
        <dbReference type="ARBA" id="ARBA00004123"/>
    </source>
</evidence>
<evidence type="ECO:0000313" key="8">
    <source>
        <dbReference type="EMBL" id="KAG0453812.1"/>
    </source>
</evidence>
<feature type="region of interest" description="Disordered" evidence="6">
    <location>
        <begin position="623"/>
        <end position="643"/>
    </location>
</feature>
<comment type="subcellular location">
    <subcellularLocation>
        <location evidence="1">Nucleus</location>
    </subcellularLocation>
</comment>
<name>A0A835PLM9_VANPL</name>
<accession>A0A835PLM9</accession>
<organism evidence="8 9">
    <name type="scientific">Vanilla planifolia</name>
    <name type="common">Vanilla</name>
    <dbReference type="NCBI Taxonomy" id="51239"/>
    <lineage>
        <taxon>Eukaryota</taxon>
        <taxon>Viridiplantae</taxon>
        <taxon>Streptophyta</taxon>
        <taxon>Embryophyta</taxon>
        <taxon>Tracheophyta</taxon>
        <taxon>Spermatophyta</taxon>
        <taxon>Magnoliopsida</taxon>
        <taxon>Liliopsida</taxon>
        <taxon>Asparagales</taxon>
        <taxon>Orchidaceae</taxon>
        <taxon>Vanilloideae</taxon>
        <taxon>Vanilleae</taxon>
        <taxon>Vanilla</taxon>
    </lineage>
</organism>
<reference evidence="8 9" key="1">
    <citation type="journal article" date="2020" name="Nat. Food">
        <title>A phased Vanilla planifolia genome enables genetic improvement of flavour and production.</title>
        <authorList>
            <person name="Hasing T."/>
            <person name="Tang H."/>
            <person name="Brym M."/>
            <person name="Khazi F."/>
            <person name="Huang T."/>
            <person name="Chambers A.H."/>
        </authorList>
    </citation>
    <scope>NUCLEOTIDE SEQUENCE [LARGE SCALE GENOMIC DNA]</scope>
    <source>
        <tissue evidence="8">Leaf</tissue>
    </source>
</reference>
<dbReference type="Pfam" id="PF09497">
    <property type="entry name" value="Med12"/>
    <property type="match status" value="1"/>
</dbReference>
<proteinExistence type="inferred from homology"/>
<evidence type="ECO:0000256" key="2">
    <source>
        <dbReference type="ARBA" id="ARBA00010289"/>
    </source>
</evidence>
<gene>
    <name evidence="8" type="ORF">HPP92_025116</name>
</gene>
<dbReference type="SMART" id="SM01281">
    <property type="entry name" value="Med12"/>
    <property type="match status" value="1"/>
</dbReference>
<dbReference type="PANTHER" id="PTHR46567:SF1">
    <property type="entry name" value="MEDIATOR OF RNA POLYMERASE II TRANSCRIPTION SUBUNIT 12"/>
    <property type="match status" value="1"/>
</dbReference>
<protein>
    <recommendedName>
        <fullName evidence="7">Mediator complex subunit Med12 domain-containing protein</fullName>
    </recommendedName>
</protein>
<feature type="region of interest" description="Disordered" evidence="6">
    <location>
        <begin position="1745"/>
        <end position="1779"/>
    </location>
</feature>
<evidence type="ECO:0000256" key="5">
    <source>
        <dbReference type="ARBA" id="ARBA00023242"/>
    </source>
</evidence>
<evidence type="ECO:0000313" key="9">
    <source>
        <dbReference type="Proteomes" id="UP000639772"/>
    </source>
</evidence>
<feature type="compositionally biased region" description="Basic and acidic residues" evidence="6">
    <location>
        <begin position="728"/>
        <end position="742"/>
    </location>
</feature>
<evidence type="ECO:0000256" key="3">
    <source>
        <dbReference type="ARBA" id="ARBA00023015"/>
    </source>
</evidence>
<dbReference type="GO" id="GO:0016592">
    <property type="term" value="C:mediator complex"/>
    <property type="evidence" value="ECO:0007669"/>
    <property type="project" value="InterPro"/>
</dbReference>
<keyword evidence="5" id="KW-0539">Nucleus</keyword>
<feature type="region of interest" description="Disordered" evidence="6">
    <location>
        <begin position="728"/>
        <end position="758"/>
    </location>
</feature>
<feature type="domain" description="Mediator complex subunit Med12" evidence="7">
    <location>
        <begin position="68"/>
        <end position="129"/>
    </location>
</feature>
<dbReference type="GO" id="GO:0006357">
    <property type="term" value="P:regulation of transcription by RNA polymerase II"/>
    <property type="evidence" value="ECO:0007669"/>
    <property type="project" value="InterPro"/>
</dbReference>
<sequence length="2060" mass="229822">MIAAASAEAREIALSQIMYFSKPEVILKCKEAIRRRFRAINESRAQKRKAGQVYGVPLNGHLLLKSGSFPEQRPSNEEFRKKWIEALSLHNKRLRSLADHVPHGYRRKSLFEVLISHNIPFLRATWFIKVTYLNQVRPASSSVSSSTQDKAQFSRTELWTKDIVEYLQQLMDEYFSKDGSVAPVSIRDQPSPSLLSSSAHKIDSSVLTSDMEDPCLHSKWWYMVHLLHWNYSEGLLLPSVVIEWVLSQLQEKDSVEALEMLLPIVFEVIEVIALSQTYTRGLVDVSVRYINDLSYGVSRSTETSKKPSLLAAFIEVLRYLILTAPDIFVALDCFPLPACVLPDIYSAYKNLKLPDDMNHLQTGNQEAYLTYMSFGHVACCIQRRSSNLANIANPGFQGRGSAKVVQLLDKAFSVGDARLAYSALFEEFSDSVIEEKWMAEVSPSLRSSLKWIGNVEVSLICSVFFLCEWATCEYRDHRIAIPENHKFTGVTDFSKLYAAVFLLKLKMEQMFVPFDSRKGNLLGSTGNTVLPQDTLLAPLENSFIRNKIKSMNRKRTGMDVFQSPGPLHDIVVCWLDQHEIGKDEAKIIEPAFLNEVVQVYSNERRLLLHGSFSSHSSRLVKQNGSYGPLSLPNQKDHPSASKEGSLTVLMESSRNSNVTLCTTPPINAKVKDQFEEIKVLISTLLRFPYTCSSQIETQVDESPGSLKKIMGSSGIRYDSSEALPSCEDCRESKKQKISDERSLSQQAFPSNHSDDEDPWWRQAKVSEKDAEPFTVSSSQRGSQGASSSHVCDNRLNCLHHRSFVEGKVPREAARLKAMHLSDIGKSIKQLRLLERRSISIWLSTSIKQLIDRNEKDVSKPNNVNGSFSSAVDRTTRWKLGEEELSTILYVFDISSDLLLAVRLLLWLLPKTLGWPSSNGHVGRNFLMLTKNRENHVIQVGEAFLLSSLQRYENVLVAADLLPELLSAVMQRTMSALTSNGMPSFPSTFAYARNLLKKYRDVASVIRWEKTFRDTGDRRLLLELDSSRAADGESGFSSAVPGGYGDLDEYVRQKIAGRFSRPAPSMKEIVQRHVEEAMHYFYGKERKPFSAANSKNSTEKWDDAYQVAHEIVTGLSDCIRQNGGTALEGDPAIVASAVSAIVGNVGPAVVKVPDFTSCNYQSLSSVVTSLNCVRYILYIHIISLCLFKESLGERLGQMFEVALAAEASSALSGSFSSVKSHRNAYQLSPESHEINSTHSNDVMNNSANIFGARTVKAIAAISALVVGVIVHGASSLERMVTVFKLREGLDVLQFIRSSRSSSNGISRPVSNFKLEHSTEVFAHWFRLLVGNCGTLCDGLVFEILGESYIIALSRMQRMLPLNLVLPPAYSMFAMVIWRPYIFNSNVAPREDIHLYQCLSSAISEVIQHQPFRDLCFQNTHTLYDLLVNDVGDYEFAAMLELHNPDKQLKIRAFVPLRARLFLNALVDGKMPPSTLTLEDGSLVSVSNEAITFSEMEQSRLNQLVHVLDTLQPAKFHWQWLELRLLLNEQALLEKIDTKDMSLVEAIRLLSPTAENFAVSESDKFLSEIILTRILARPDAAALYAEIVHLLGRSLEESLVMDIKWILAGSDVLSGRKSIRQQLVSVAQRKCLSVKALFWKPWGWSNSLADAAYNRGERTKLETTNVEEGEVVDDSIDPKRSSKINFASSDVDSITSSQQFLTEKALAELILPCIDRSSTDLRNLFAVELIKQMNMIDQQINVFTRSGNKQAGLGPSTAEVTSNKGNSRKSMRGGSPGLNRRVTTAADASPPSAVALKASIWLRLQFLVRLLPIVFADRNMRQMLSTVILRLVGTRLFHEDADLSLSLAHMSPSKRDESFEVSSTVLLEYPVDSLFDTFLCVLHGLMSNFRPSWLRPKSVSKSTAKSPREFSAFDRETAEDMQAELDRMELPSSIRRRLQAAMPILPASISMSLTCHPPLLSNLGLASAQQSTTTSGPSHKLISSTRLPIKSKTVSSQDLEAEIDPWTLLEDGTATCAASSSVGSAAAAIGEQTNTKACSWLKGSVRVRRTALNYVGSLDEDS</sequence>